<dbReference type="AlphaFoldDB" id="A0AAW1JNU2"/>
<dbReference type="Gene3D" id="3.40.50.2000">
    <property type="entry name" value="Glycogen Phosphorylase B"/>
    <property type="match status" value="2"/>
</dbReference>
<dbReference type="InterPro" id="IPR001830">
    <property type="entry name" value="Glyco_trans_20"/>
</dbReference>
<dbReference type="Proteomes" id="UP001443914">
    <property type="component" value="Unassembled WGS sequence"/>
</dbReference>
<reference evidence="5 6" key="1">
    <citation type="submission" date="2024-03" db="EMBL/GenBank/DDBJ databases">
        <title>WGS assembly of Saponaria officinalis var. Norfolk2.</title>
        <authorList>
            <person name="Jenkins J."/>
            <person name="Shu S."/>
            <person name="Grimwood J."/>
            <person name="Barry K."/>
            <person name="Goodstein D."/>
            <person name="Schmutz J."/>
            <person name="Leebens-Mack J."/>
            <person name="Osbourn A."/>
        </authorList>
    </citation>
    <scope>NUCLEOTIDE SEQUENCE [LARGE SCALE GENOMIC DNA]</scope>
    <source>
        <strain evidence="6">cv. Norfolk2</strain>
        <strain evidence="5">JIC</strain>
        <tissue evidence="5">Leaf</tissue>
    </source>
</reference>
<evidence type="ECO:0000256" key="2">
    <source>
        <dbReference type="ARBA" id="ARBA00006330"/>
    </source>
</evidence>
<dbReference type="InterPro" id="IPR036412">
    <property type="entry name" value="HAD-like_sf"/>
</dbReference>
<keyword evidence="3" id="KW-0328">Glycosyltransferase</keyword>
<dbReference type="Pfam" id="PF00982">
    <property type="entry name" value="Glyco_transf_20"/>
    <property type="match status" value="1"/>
</dbReference>
<dbReference type="GO" id="GO:0005829">
    <property type="term" value="C:cytosol"/>
    <property type="evidence" value="ECO:0007669"/>
    <property type="project" value="TreeGrafter"/>
</dbReference>
<gene>
    <name evidence="5" type="ORF">RND81_07G081500</name>
</gene>
<accession>A0AAW1JNU2</accession>
<dbReference type="GO" id="GO:0004805">
    <property type="term" value="F:trehalose-phosphatase activity"/>
    <property type="evidence" value="ECO:0007669"/>
    <property type="project" value="TreeGrafter"/>
</dbReference>
<dbReference type="PANTHER" id="PTHR10788:SF46">
    <property type="entry name" value="ALPHA,ALPHA-TREHALOSE-PHOSPHATE SYNTHASE [UDP-FORMING] 11-RELATED"/>
    <property type="match status" value="1"/>
</dbReference>
<dbReference type="FunFam" id="3.30.70.1020:FF:000002">
    <property type="entry name" value="Trehalose-6-phosphate synthase 2"/>
    <property type="match status" value="1"/>
</dbReference>
<protein>
    <submittedName>
        <fullName evidence="5">Uncharacterized protein</fullName>
    </submittedName>
</protein>
<dbReference type="FunFam" id="3.40.50.2000:FF:000010">
    <property type="entry name" value="Alpha,alpha-trehalose-phosphate synthase"/>
    <property type="match status" value="1"/>
</dbReference>
<evidence type="ECO:0000256" key="1">
    <source>
        <dbReference type="ARBA" id="ARBA00005409"/>
    </source>
</evidence>
<name>A0AAW1JNU2_SAPOF</name>
<dbReference type="Pfam" id="PF02358">
    <property type="entry name" value="Trehalose_PPase"/>
    <property type="match status" value="1"/>
</dbReference>
<keyword evidence="4" id="KW-0808">Transferase</keyword>
<evidence type="ECO:0000313" key="6">
    <source>
        <dbReference type="Proteomes" id="UP001443914"/>
    </source>
</evidence>
<dbReference type="FunFam" id="3.40.50.1000:FF:000052">
    <property type="entry name" value="Alpha,alpha-trehalose-phosphate synthase [UDP-forming] 6"/>
    <property type="match status" value="1"/>
</dbReference>
<dbReference type="GO" id="GO:0016757">
    <property type="term" value="F:glycosyltransferase activity"/>
    <property type="evidence" value="ECO:0007669"/>
    <property type="project" value="UniProtKB-KW"/>
</dbReference>
<evidence type="ECO:0000256" key="4">
    <source>
        <dbReference type="ARBA" id="ARBA00022679"/>
    </source>
</evidence>
<dbReference type="SUPFAM" id="SSF56784">
    <property type="entry name" value="HAD-like"/>
    <property type="match status" value="1"/>
</dbReference>
<dbReference type="EMBL" id="JBDFQZ010000007">
    <property type="protein sequence ID" value="KAK9705785.1"/>
    <property type="molecule type" value="Genomic_DNA"/>
</dbReference>
<comment type="similarity">
    <text evidence="2">In the C-terminal section; belongs to the trehalose phosphatase family.</text>
</comment>
<dbReference type="PANTHER" id="PTHR10788">
    <property type="entry name" value="TREHALOSE-6-PHOSPHATE SYNTHASE"/>
    <property type="match status" value="1"/>
</dbReference>
<dbReference type="FunFam" id="3.40.50.2000:FF:000079">
    <property type="entry name" value="Trehalose-6-phosphate synthase 8"/>
    <property type="match status" value="1"/>
</dbReference>
<dbReference type="EMBL" id="JBDFQZ010000007">
    <property type="protein sequence ID" value="KAK9705784.1"/>
    <property type="molecule type" value="Genomic_DNA"/>
</dbReference>
<dbReference type="CDD" id="cd01627">
    <property type="entry name" value="HAD_TPP"/>
    <property type="match status" value="1"/>
</dbReference>
<dbReference type="NCBIfam" id="TIGR01484">
    <property type="entry name" value="HAD-SF-IIB"/>
    <property type="match status" value="1"/>
</dbReference>
<dbReference type="CDD" id="cd03788">
    <property type="entry name" value="GT20_TPS"/>
    <property type="match status" value="1"/>
</dbReference>
<dbReference type="InterPro" id="IPR023214">
    <property type="entry name" value="HAD_sf"/>
</dbReference>
<proteinExistence type="inferred from homology"/>
<dbReference type="Gene3D" id="3.40.50.1000">
    <property type="entry name" value="HAD superfamily/HAD-like"/>
    <property type="match status" value="1"/>
</dbReference>
<dbReference type="GO" id="GO:0005992">
    <property type="term" value="P:trehalose biosynthetic process"/>
    <property type="evidence" value="ECO:0007669"/>
    <property type="project" value="InterPro"/>
</dbReference>
<organism evidence="5 6">
    <name type="scientific">Saponaria officinalis</name>
    <name type="common">Common soapwort</name>
    <name type="synonym">Lychnis saponaria</name>
    <dbReference type="NCBI Taxonomy" id="3572"/>
    <lineage>
        <taxon>Eukaryota</taxon>
        <taxon>Viridiplantae</taxon>
        <taxon>Streptophyta</taxon>
        <taxon>Embryophyta</taxon>
        <taxon>Tracheophyta</taxon>
        <taxon>Spermatophyta</taxon>
        <taxon>Magnoliopsida</taxon>
        <taxon>eudicotyledons</taxon>
        <taxon>Gunneridae</taxon>
        <taxon>Pentapetalae</taxon>
        <taxon>Caryophyllales</taxon>
        <taxon>Caryophyllaceae</taxon>
        <taxon>Caryophylleae</taxon>
        <taxon>Saponaria</taxon>
    </lineage>
</organism>
<dbReference type="SUPFAM" id="SSF53756">
    <property type="entry name" value="UDP-Glycosyltransferase/glycogen phosphorylase"/>
    <property type="match status" value="1"/>
</dbReference>
<comment type="caution">
    <text evidence="5">The sequence shown here is derived from an EMBL/GenBank/DDBJ whole genome shotgun (WGS) entry which is preliminary data.</text>
</comment>
<evidence type="ECO:0000256" key="3">
    <source>
        <dbReference type="ARBA" id="ARBA00022676"/>
    </source>
</evidence>
<dbReference type="Gene3D" id="3.30.70.1020">
    <property type="entry name" value="Trehalose-6-phosphate phosphatase related protein, domain 2"/>
    <property type="match status" value="1"/>
</dbReference>
<dbReference type="InterPro" id="IPR006379">
    <property type="entry name" value="HAD-SF_hydro_IIB"/>
</dbReference>
<evidence type="ECO:0000313" key="5">
    <source>
        <dbReference type="EMBL" id="KAK9705784.1"/>
    </source>
</evidence>
<comment type="similarity">
    <text evidence="1">In the N-terminal section; belongs to the glycosyltransferase 20 family.</text>
</comment>
<dbReference type="FunFam" id="3.40.50.1000:FF:000054">
    <property type="entry name" value="alpha,alpha-trehalose-phosphate synthase [UDP-forming] 6"/>
    <property type="match status" value="1"/>
</dbReference>
<keyword evidence="6" id="KW-1185">Reference proteome</keyword>
<dbReference type="InterPro" id="IPR003337">
    <property type="entry name" value="Trehalose_PPase"/>
</dbReference>
<dbReference type="NCBIfam" id="TIGR00685">
    <property type="entry name" value="T6PP"/>
    <property type="match status" value="1"/>
</dbReference>
<sequence>MLSTPCFNLHDLEELPEFNPKIGRIPSVMTIPGIIPDFNDSNSMESPTIGQRIIIVSNQLPLKSIKQENNQWNFEYDEDSLYLQLKSGLNPKIDVLYIGCLNVEIDPKQQEEISQFLLDKFKCLPVFLSSDVQNKYYHGFCKHYLWPLFHYKLPISCNYGGSSYDSTHWSAYVSANIVFAHKVVELIRVRGEDDYVWVNDYHLMLLPTLLRRKVFRVKIGFFMHNTFPSSEIFRAIPVREEILRGLLNADLVGFHTFDYARHFLSCCSRLLGLDYKSKRGYLGLEYYGRTVSIKILPVGIHMGQLTSLMSSGEMAKRVSELRAKYDRKIVMVGVDDMDVLKGISFKFLALGHLLETQPKFRGKLVLVQIANPARSRGDDVHALEKETRQIVTEINHKYGHPGYEPIVFINESVATLEKAAHYAISECCLLNCVRDGMNLVPYKYTVCRQGSPVLDASLPKKSVIIVSEFVGCSPSLSGAIRVNPWNVEQLAESMHEAIAMDDKEKQLRHEKHYKYISSHDIGYWAKSFDQDLVRACGDPFSKRCWGVGFGLKFRLVTLPPDFRKLSVDHIKAAYKNTNSRLILLDYDGTMTSSSVDNAPSFEVVSILRRLCSDPKNTVFIVSGRGRGILSKWFSPCEKLGLSAEHGYFTRWSKSAPWEISMQGPDLDWKKIVLPIMEHYAEATDGSSIEQKETALVWHYQDSDLDFGVTQSKELLDHLENVLANEPVDVKRGKHIVEVKPQGISKGIAVEKLIATTRNKGKAPDFVLCIGDDRSDEDMFEGIGRATSNPSLPPIPEIFACTVGQKPSMAKYYLDDTSEVIALVEGLAGVSAPQQSKLHDSQTLTDKSLSE</sequence>